<accession>G5EFL8</accession>
<feature type="compositionally biased region" description="Basic and acidic residues" evidence="1">
    <location>
        <begin position="126"/>
        <end position="184"/>
    </location>
</feature>
<evidence type="ECO:0007829" key="6">
    <source>
        <dbReference type="PeptideAtlas" id="G5EFL8"/>
    </source>
</evidence>
<organism evidence="3 4">
    <name type="scientific">Caenorhabditis elegans</name>
    <dbReference type="NCBI Taxonomy" id="6239"/>
    <lineage>
        <taxon>Eukaryota</taxon>
        <taxon>Metazoa</taxon>
        <taxon>Ecdysozoa</taxon>
        <taxon>Nematoda</taxon>
        <taxon>Chromadorea</taxon>
        <taxon>Rhabditida</taxon>
        <taxon>Rhabditina</taxon>
        <taxon>Rhabditomorpha</taxon>
        <taxon>Rhabditoidea</taxon>
        <taxon>Rhabditidae</taxon>
        <taxon>Peloderinae</taxon>
        <taxon>Caenorhabditis</taxon>
    </lineage>
</organism>
<reference evidence="3 4" key="1">
    <citation type="journal article" date="1998" name="Science">
        <title>Genome sequence of the nematode C. elegans: a platform for investigating biology.</title>
        <authorList>
            <consortium name="The C. elegans sequencing consortium"/>
            <person name="Sulson J.E."/>
            <person name="Waterston R."/>
        </authorList>
    </citation>
    <scope>NUCLEOTIDE SEQUENCE [LARGE SCALE GENOMIC DNA]</scope>
    <source>
        <strain evidence="3 4">Bristol N2</strain>
    </source>
</reference>
<dbReference type="EMBL" id="BX284602">
    <property type="protein sequence ID" value="CAA91355.1"/>
    <property type="molecule type" value="Genomic_DNA"/>
</dbReference>
<dbReference type="InParanoid" id="G5EFL8"/>
<dbReference type="RefSeq" id="NP_496156.1">
    <property type="nucleotide sequence ID" value="NM_063755.1"/>
</dbReference>
<dbReference type="PIR" id="T24251">
    <property type="entry name" value="T24251"/>
</dbReference>
<feature type="region of interest" description="Disordered" evidence="1">
    <location>
        <begin position="125"/>
        <end position="184"/>
    </location>
</feature>
<dbReference type="PaxDb" id="6239-R53.8"/>
<keyword evidence="2" id="KW-0732">Signal</keyword>
<evidence type="ECO:0000313" key="3">
    <source>
        <dbReference type="EMBL" id="CAA91355.1"/>
    </source>
</evidence>
<dbReference type="STRING" id="6239.R53.8.1"/>
<evidence type="ECO:0000313" key="4">
    <source>
        <dbReference type="Proteomes" id="UP000001940"/>
    </source>
</evidence>
<dbReference type="PeptideAtlas" id="G5EFL8"/>
<proteinExistence type="evidence at protein level"/>
<feature type="chain" id="PRO_5003476047" evidence="2">
    <location>
        <begin position="29"/>
        <end position="184"/>
    </location>
</feature>
<dbReference type="GeneID" id="187886"/>
<dbReference type="AGR" id="WB:WBGene00011277"/>
<dbReference type="KEGG" id="cel:CELE_R53.8"/>
<evidence type="ECO:0000256" key="1">
    <source>
        <dbReference type="SAM" id="MobiDB-lite"/>
    </source>
</evidence>
<dbReference type="OrthoDB" id="5800538at2759"/>
<dbReference type="eggNOG" id="ENOG502RAHA">
    <property type="taxonomic scope" value="Eukaryota"/>
</dbReference>
<dbReference type="FunCoup" id="G5EFL8">
    <property type="interactions" value="308"/>
</dbReference>
<evidence type="ECO:0000313" key="5">
    <source>
        <dbReference type="WormBase" id="R53.8"/>
    </source>
</evidence>
<evidence type="ECO:0000256" key="2">
    <source>
        <dbReference type="SAM" id="SignalP"/>
    </source>
</evidence>
<dbReference type="AlphaFoldDB" id="G5EFL8"/>
<sequence>MSSRKKKSIEPKMFIILLSVALCSTSLAAPLNVEYVLAPVPLKQSTSDKSKMIAIVPQNTTKIVIKFDKPILAEIEKSSDFEANFEAKVFEKESKIVKLKAKGELKKPVIVSIKDKKNGNSVKVMVKVEDQESADQQKKDQEKKEQDGDKKDKEKVSEKPKEQPEDQPKDVPKVENKDKETKKP</sequence>
<keyword evidence="6" id="KW-1267">Proteomics identification</keyword>
<dbReference type="Proteomes" id="UP000001940">
    <property type="component" value="Chromosome II"/>
</dbReference>
<keyword evidence="4" id="KW-1185">Reference proteome</keyword>
<dbReference type="WormBase" id="R53.8">
    <property type="protein sequence ID" value="CE03578"/>
    <property type="gene ID" value="WBGene00011277"/>
</dbReference>
<dbReference type="HOGENOM" id="CLU_1469508_0_0_1"/>
<dbReference type="Bgee" id="WBGene00011277">
    <property type="expression patterns" value="Expressed in adult organism and 1 other cell type or tissue"/>
</dbReference>
<protein>
    <submittedName>
        <fullName evidence="3">AMIN domain-containing protein</fullName>
    </submittedName>
</protein>
<dbReference type="CTD" id="187886"/>
<name>G5EFL8_CAEEL</name>
<feature type="signal peptide" evidence="2">
    <location>
        <begin position="1"/>
        <end position="28"/>
    </location>
</feature>
<gene>
    <name evidence="3" type="ORF">CELE_R53.8</name>
    <name evidence="3 5" type="ORF">R53.8</name>
</gene>